<dbReference type="EMBL" id="JARKHS020026225">
    <property type="protein sequence ID" value="KAK8766573.1"/>
    <property type="molecule type" value="Genomic_DNA"/>
</dbReference>
<reference evidence="2 3" key="1">
    <citation type="journal article" date="2023" name="Arcadia Sci">
        <title>De novo assembly of a long-read Amblyomma americanum tick genome.</title>
        <authorList>
            <person name="Chou S."/>
            <person name="Poskanzer K.E."/>
            <person name="Rollins M."/>
            <person name="Thuy-Boun P.S."/>
        </authorList>
    </citation>
    <scope>NUCLEOTIDE SEQUENCE [LARGE SCALE GENOMIC DNA]</scope>
    <source>
        <strain evidence="2">F_SG_1</strain>
        <tissue evidence="2">Salivary glands</tissue>
    </source>
</reference>
<comment type="caution">
    <text evidence="2">The sequence shown here is derived from an EMBL/GenBank/DDBJ whole genome shotgun (WGS) entry which is preliminary data.</text>
</comment>
<name>A0AAQ4DVT3_AMBAM</name>
<evidence type="ECO:0000256" key="1">
    <source>
        <dbReference type="SAM" id="SignalP"/>
    </source>
</evidence>
<protein>
    <recommendedName>
        <fullName evidence="4">Secreted protein</fullName>
    </recommendedName>
</protein>
<feature type="chain" id="PRO_5042913806" description="Secreted protein" evidence="1">
    <location>
        <begin position="25"/>
        <end position="89"/>
    </location>
</feature>
<evidence type="ECO:0000313" key="3">
    <source>
        <dbReference type="Proteomes" id="UP001321473"/>
    </source>
</evidence>
<evidence type="ECO:0008006" key="4">
    <source>
        <dbReference type="Google" id="ProtNLM"/>
    </source>
</evidence>
<organism evidence="2 3">
    <name type="scientific">Amblyomma americanum</name>
    <name type="common">Lone star tick</name>
    <dbReference type="NCBI Taxonomy" id="6943"/>
    <lineage>
        <taxon>Eukaryota</taxon>
        <taxon>Metazoa</taxon>
        <taxon>Ecdysozoa</taxon>
        <taxon>Arthropoda</taxon>
        <taxon>Chelicerata</taxon>
        <taxon>Arachnida</taxon>
        <taxon>Acari</taxon>
        <taxon>Parasitiformes</taxon>
        <taxon>Ixodida</taxon>
        <taxon>Ixodoidea</taxon>
        <taxon>Ixodidae</taxon>
        <taxon>Amblyomminae</taxon>
        <taxon>Amblyomma</taxon>
    </lineage>
</organism>
<keyword evidence="3" id="KW-1185">Reference proteome</keyword>
<keyword evidence="1" id="KW-0732">Signal</keyword>
<accession>A0AAQ4DVT3</accession>
<dbReference type="Proteomes" id="UP001321473">
    <property type="component" value="Unassembled WGS sequence"/>
</dbReference>
<feature type="signal peptide" evidence="1">
    <location>
        <begin position="1"/>
        <end position="24"/>
    </location>
</feature>
<dbReference type="AlphaFoldDB" id="A0AAQ4DVT3"/>
<gene>
    <name evidence="2" type="ORF">V5799_006646</name>
</gene>
<sequence length="89" mass="10027">MAGKNTSGFSYLFCLFKLLRCVLGFAPPRPLCPWNHFSLRQCKPFPHYQRIFLFILLVQALALCSRVCPSPAIVSLESFLTAPVQAIPK</sequence>
<proteinExistence type="predicted"/>
<evidence type="ECO:0000313" key="2">
    <source>
        <dbReference type="EMBL" id="KAK8766573.1"/>
    </source>
</evidence>